<protein>
    <submittedName>
        <fullName evidence="1">Uncharacterized protein</fullName>
    </submittedName>
</protein>
<proteinExistence type="predicted"/>
<evidence type="ECO:0000313" key="1">
    <source>
        <dbReference type="EMBL" id="GAG66902.1"/>
    </source>
</evidence>
<gene>
    <name evidence="1" type="ORF">S01H4_10675</name>
</gene>
<dbReference type="AlphaFoldDB" id="X1AA67"/>
<organism evidence="1">
    <name type="scientific">marine sediment metagenome</name>
    <dbReference type="NCBI Taxonomy" id="412755"/>
    <lineage>
        <taxon>unclassified sequences</taxon>
        <taxon>metagenomes</taxon>
        <taxon>ecological metagenomes</taxon>
    </lineage>
</organism>
<accession>X1AA67</accession>
<feature type="non-terminal residue" evidence="1">
    <location>
        <position position="124"/>
    </location>
</feature>
<name>X1AA67_9ZZZZ</name>
<dbReference type="EMBL" id="BART01004140">
    <property type="protein sequence ID" value="GAG66902.1"/>
    <property type="molecule type" value="Genomic_DNA"/>
</dbReference>
<sequence length="124" mass="13721">MTLDTGEIGEVLEILRLERVLEGIGRLSANFIVQNRQLKVEGLQTHIAFAEGQLITVEGDVENLLDAAGIDIQVDARLYPKGKPPALAEKLKDLKLTEFSAHIISHDKAIKFEDLLLTTNAFDQ</sequence>
<comment type="caution">
    <text evidence="1">The sequence shown here is derived from an EMBL/GenBank/DDBJ whole genome shotgun (WGS) entry which is preliminary data.</text>
</comment>
<reference evidence="1" key="1">
    <citation type="journal article" date="2014" name="Front. Microbiol.">
        <title>High frequency of phylogenetically diverse reductive dehalogenase-homologous genes in deep subseafloor sedimentary metagenomes.</title>
        <authorList>
            <person name="Kawai M."/>
            <person name="Futagami T."/>
            <person name="Toyoda A."/>
            <person name="Takaki Y."/>
            <person name="Nishi S."/>
            <person name="Hori S."/>
            <person name="Arai W."/>
            <person name="Tsubouchi T."/>
            <person name="Morono Y."/>
            <person name="Uchiyama I."/>
            <person name="Ito T."/>
            <person name="Fujiyama A."/>
            <person name="Inagaki F."/>
            <person name="Takami H."/>
        </authorList>
    </citation>
    <scope>NUCLEOTIDE SEQUENCE</scope>
    <source>
        <strain evidence="1">Expedition CK06-06</strain>
    </source>
</reference>